<feature type="compositionally biased region" description="Polar residues" evidence="12">
    <location>
        <begin position="1"/>
        <end position="20"/>
    </location>
</feature>
<dbReference type="Pfam" id="PF17811">
    <property type="entry name" value="JHD"/>
    <property type="match status" value="1"/>
</dbReference>
<feature type="domain" description="JmjC" evidence="13">
    <location>
        <begin position="262"/>
        <end position="448"/>
    </location>
</feature>
<keyword evidence="6" id="KW-0223">Dioxygenase</keyword>
<dbReference type="SMART" id="SM00249">
    <property type="entry name" value="PHD"/>
    <property type="match status" value="1"/>
</dbReference>
<dbReference type="SUPFAM" id="SSF51197">
    <property type="entry name" value="Clavaminate synthase-like"/>
    <property type="match status" value="1"/>
</dbReference>
<keyword evidence="7" id="KW-0560">Oxidoreductase</keyword>
<dbReference type="GO" id="GO:0008270">
    <property type="term" value="F:zinc ion binding"/>
    <property type="evidence" value="ECO:0007669"/>
    <property type="project" value="UniProtKB-KW"/>
</dbReference>
<dbReference type="PROSITE" id="PS01359">
    <property type="entry name" value="ZF_PHD_1"/>
    <property type="match status" value="1"/>
</dbReference>
<sequence length="958" mass="109837">MENNNLVETSEVVTEGQGEQASEEDDNQWSTCAKCGKAEKEEKFSEQILYGVTPGVSLDVNGSISELIKEEEFENFWIQCDICTLWYHGSCVEVEEYEEALIDQYHCPTCSQQEGPSKMKKMKLAHRRDFDDITQFDRPTQIGTKKFSDDLKTFIDPAIPECPENVIKTYEDGFAFLREFNEQKEWKNPCKVKNRDGLGLKLPDSDFDVDQCVEMIGKDYVIDTIDVYKQHSYNMSLGRFRDKFKVAPEFRERLYNILSLEFTETKLNDLVSPPELVKKLSWVYRFWPDMPLGNNGTSAHLISLLGISPSYEISSEHIHSKPKVSMFCLMGMQDSFTDFHIDFGGSSVWYHVFSGKKVFYVVEPTELNLDLFHNYQSNPKGTETFFGDVVKEAGSSIYKISVEEGETVFIPSGWIHAVWTPEDSMVFGGNFIHDLNVEMQLKIYEFEEANNIDVKFMFPSFELTNWYAAQQLLNTLKEHNEEGERAPGYIIEGLKAMQISLQKWMNRDKTNKKLTTHITFNNLLPQIKTELGKQVKIAQMGTSRKLTKRTRSSNDLTLSAPKQAKKDISKSFDGSVPNSPKRGRGRPPKFPQIKLKLSASEGSMEVGMPRNSFAEMNLKNVEVFIPFSDQPRKEVTEEKVEKTDIPVEVLNTEEIEKVVTEQMDFEHLEQMDFEQTEMLMEISAPEKKLEHLSMTEQPQIERNEQFVAPTESITEEPSTNKNLHEDVPFEEDFDDLESPPESLKGEQTLDVQVVSIPTLENSEIMEENSIKTIEEEPEKLTLTIKISRSISGESNSARVISDPEEVALLTPRSIDDYKPEIKPPKSFKKVDGIDLTTMFKPRSSSGRKVRPASWVANAVQIEDEEEEDSKSKKFMDQFTKEERQRIEMIEKVGLKEDRDYQDYEDYIAKTRSSPKKRCKSTSLSNNNKKIAPVAALKTPKAKGSTVKQRLANKLKIRL</sequence>
<dbReference type="GO" id="GO:0051213">
    <property type="term" value="F:dioxygenase activity"/>
    <property type="evidence" value="ECO:0007669"/>
    <property type="project" value="UniProtKB-KW"/>
</dbReference>
<keyword evidence="2" id="KW-0479">Metal-binding</keyword>
<dbReference type="PANTHER" id="PTHR23123">
    <property type="entry name" value="PHD/F-BOX CONTAINING PROTEIN"/>
    <property type="match status" value="1"/>
</dbReference>
<dbReference type="InterPro" id="IPR001965">
    <property type="entry name" value="Znf_PHD"/>
</dbReference>
<dbReference type="SMART" id="SM00558">
    <property type="entry name" value="JmjC"/>
    <property type="match status" value="1"/>
</dbReference>
<evidence type="ECO:0000256" key="10">
    <source>
        <dbReference type="ARBA" id="ARBA00023163"/>
    </source>
</evidence>
<dbReference type="Gene3D" id="3.30.40.10">
    <property type="entry name" value="Zinc/RING finger domain, C3HC4 (zinc finger)"/>
    <property type="match status" value="1"/>
</dbReference>
<keyword evidence="11" id="KW-0539">Nucleus</keyword>
<accession>A0A914C5T2</accession>
<keyword evidence="4" id="KW-0862">Zinc</keyword>
<dbReference type="Gene3D" id="1.20.58.1360">
    <property type="match status" value="1"/>
</dbReference>
<dbReference type="InterPro" id="IPR019787">
    <property type="entry name" value="Znf_PHD-finger"/>
</dbReference>
<keyword evidence="5" id="KW-0156">Chromatin regulator</keyword>
<feature type="region of interest" description="Disordered" evidence="12">
    <location>
        <begin position="1"/>
        <end position="29"/>
    </location>
</feature>
<protein>
    <submittedName>
        <fullName evidence="15">JmjC domain-containing protein</fullName>
    </submittedName>
</protein>
<evidence type="ECO:0000256" key="6">
    <source>
        <dbReference type="ARBA" id="ARBA00022964"/>
    </source>
</evidence>
<evidence type="ECO:0000256" key="5">
    <source>
        <dbReference type="ARBA" id="ARBA00022853"/>
    </source>
</evidence>
<dbReference type="PROSITE" id="PS51184">
    <property type="entry name" value="JMJC"/>
    <property type="match status" value="1"/>
</dbReference>
<dbReference type="Pfam" id="PF02373">
    <property type="entry name" value="JmjC"/>
    <property type="match status" value="1"/>
</dbReference>
<evidence type="ECO:0000259" key="13">
    <source>
        <dbReference type="PROSITE" id="PS51184"/>
    </source>
</evidence>
<proteinExistence type="predicted"/>
<evidence type="ECO:0000256" key="7">
    <source>
        <dbReference type="ARBA" id="ARBA00023002"/>
    </source>
</evidence>
<dbReference type="InterPro" id="IPR041070">
    <property type="entry name" value="JHD"/>
</dbReference>
<dbReference type="AlphaFoldDB" id="A0A914C5T2"/>
<evidence type="ECO:0000256" key="4">
    <source>
        <dbReference type="ARBA" id="ARBA00022833"/>
    </source>
</evidence>
<evidence type="ECO:0000256" key="9">
    <source>
        <dbReference type="ARBA" id="ARBA00023015"/>
    </source>
</evidence>
<evidence type="ECO:0000256" key="1">
    <source>
        <dbReference type="ARBA" id="ARBA00004123"/>
    </source>
</evidence>
<feature type="region of interest" description="Disordered" evidence="12">
    <location>
        <begin position="542"/>
        <end position="591"/>
    </location>
</feature>
<dbReference type="SUPFAM" id="SSF57903">
    <property type="entry name" value="FYVE/PHD zinc finger"/>
    <property type="match status" value="1"/>
</dbReference>
<evidence type="ECO:0000313" key="15">
    <source>
        <dbReference type="WBParaSite" id="ACRNAN_Path_372.g1416.t1"/>
    </source>
</evidence>
<keyword evidence="14" id="KW-1185">Reference proteome</keyword>
<keyword evidence="9" id="KW-0805">Transcription regulation</keyword>
<dbReference type="InterPro" id="IPR003347">
    <property type="entry name" value="JmjC_dom"/>
</dbReference>
<organism evidence="14 15">
    <name type="scientific">Acrobeloides nanus</name>
    <dbReference type="NCBI Taxonomy" id="290746"/>
    <lineage>
        <taxon>Eukaryota</taxon>
        <taxon>Metazoa</taxon>
        <taxon>Ecdysozoa</taxon>
        <taxon>Nematoda</taxon>
        <taxon>Chromadorea</taxon>
        <taxon>Rhabditida</taxon>
        <taxon>Tylenchina</taxon>
        <taxon>Cephalobomorpha</taxon>
        <taxon>Cephaloboidea</taxon>
        <taxon>Cephalobidae</taxon>
        <taxon>Acrobeloides</taxon>
    </lineage>
</organism>
<dbReference type="Pfam" id="PF00628">
    <property type="entry name" value="PHD"/>
    <property type="match status" value="1"/>
</dbReference>
<reference evidence="15" key="1">
    <citation type="submission" date="2022-11" db="UniProtKB">
        <authorList>
            <consortium name="WormBaseParasite"/>
        </authorList>
    </citation>
    <scope>IDENTIFICATION</scope>
</reference>
<dbReference type="WBParaSite" id="ACRNAN_Path_372.g1416.t1">
    <property type="protein sequence ID" value="ACRNAN_Path_372.g1416.t1"/>
    <property type="gene ID" value="ACRNAN_Path_372.g1416"/>
</dbReference>
<dbReference type="InterPro" id="IPR011011">
    <property type="entry name" value="Znf_FYVE_PHD"/>
</dbReference>
<evidence type="ECO:0000256" key="11">
    <source>
        <dbReference type="ARBA" id="ARBA00023242"/>
    </source>
</evidence>
<name>A0A914C5T2_9BILA</name>
<evidence type="ECO:0000256" key="8">
    <source>
        <dbReference type="ARBA" id="ARBA00023004"/>
    </source>
</evidence>
<comment type="subcellular location">
    <subcellularLocation>
        <location evidence="1">Nucleus</location>
    </subcellularLocation>
</comment>
<evidence type="ECO:0000256" key="2">
    <source>
        <dbReference type="ARBA" id="ARBA00022723"/>
    </source>
</evidence>
<dbReference type="InterPro" id="IPR019786">
    <property type="entry name" value="Zinc_finger_PHD-type_CS"/>
</dbReference>
<dbReference type="Proteomes" id="UP000887540">
    <property type="component" value="Unplaced"/>
</dbReference>
<keyword evidence="3" id="KW-0863">Zinc-finger</keyword>
<evidence type="ECO:0000313" key="14">
    <source>
        <dbReference type="Proteomes" id="UP000887540"/>
    </source>
</evidence>
<dbReference type="GO" id="GO:0006325">
    <property type="term" value="P:chromatin organization"/>
    <property type="evidence" value="ECO:0007669"/>
    <property type="project" value="UniProtKB-KW"/>
</dbReference>
<keyword evidence="10" id="KW-0804">Transcription</keyword>
<dbReference type="GO" id="GO:0005634">
    <property type="term" value="C:nucleus"/>
    <property type="evidence" value="ECO:0007669"/>
    <property type="project" value="UniProtKB-SubCell"/>
</dbReference>
<evidence type="ECO:0000256" key="12">
    <source>
        <dbReference type="SAM" id="MobiDB-lite"/>
    </source>
</evidence>
<keyword evidence="8" id="KW-0408">Iron</keyword>
<evidence type="ECO:0000256" key="3">
    <source>
        <dbReference type="ARBA" id="ARBA00022771"/>
    </source>
</evidence>
<dbReference type="Gene3D" id="2.60.120.650">
    <property type="entry name" value="Cupin"/>
    <property type="match status" value="1"/>
</dbReference>
<dbReference type="InterPro" id="IPR050690">
    <property type="entry name" value="JHDM1_Histone_Demethylase"/>
</dbReference>
<dbReference type="InterPro" id="IPR013083">
    <property type="entry name" value="Znf_RING/FYVE/PHD"/>
</dbReference>